<protein>
    <submittedName>
        <fullName evidence="4">Putative beta-subunit of geranylgeranyltransferase or farnesyltransferase</fullName>
    </submittedName>
</protein>
<dbReference type="KEGG" id="ftj:FTUN_0421"/>
<evidence type="ECO:0000256" key="1">
    <source>
        <dbReference type="ARBA" id="ARBA00022737"/>
    </source>
</evidence>
<feature type="domain" description="Prenyltransferase alpha-alpha toroid" evidence="3">
    <location>
        <begin position="28"/>
        <end position="69"/>
    </location>
</feature>
<dbReference type="EMBL" id="CP053452">
    <property type="protein sequence ID" value="QJW92924.1"/>
    <property type="molecule type" value="Genomic_DNA"/>
</dbReference>
<sequence>MTEAEPYLTRLTNRLLDGIERLPADLRARNTAYLLEAQNPDGGFSGREGGSDLYYTGFALRSLAVLQALNPDVCGRAANFLRTRMTGSAGVVDFFSLVVSCYLVPLGGGPDVLADAPPDWRDRVAGTLETFRAPDGGYAKTPGAPHGSTYTSFLVTLCLQLLGRPNPEPERLVRFVKSRRRPDGGYVEISAMKRSGTNPTAAGVGLLQILGELDDEARAGTADFLAALPSPFEGGLRANDRIPAADLLSTFTGGWSLDQLGCANRLDWERVRGYAEECERPASPRDLSPAKPGFTAAASVPRDLSPAKPGFTAAPGGGFRGGLWDDRTDVEYTFYGLGTLALAAMQPEVNRSE</sequence>
<feature type="region of interest" description="Disordered" evidence="2">
    <location>
        <begin position="280"/>
        <end position="312"/>
    </location>
</feature>
<dbReference type="Gene3D" id="1.50.10.20">
    <property type="match status" value="2"/>
</dbReference>
<dbReference type="SUPFAM" id="SSF48239">
    <property type="entry name" value="Terpenoid cyclases/Protein prenyltransferases"/>
    <property type="match status" value="1"/>
</dbReference>
<evidence type="ECO:0000313" key="4">
    <source>
        <dbReference type="EMBL" id="QJW92924.1"/>
    </source>
</evidence>
<feature type="domain" description="Prenyltransferase alpha-alpha toroid" evidence="3">
    <location>
        <begin position="113"/>
        <end position="342"/>
    </location>
</feature>
<dbReference type="CDD" id="cd00688">
    <property type="entry name" value="ISOPREN_C2_like"/>
    <property type="match status" value="1"/>
</dbReference>
<keyword evidence="4" id="KW-0808">Transferase</keyword>
<dbReference type="InterPro" id="IPR001330">
    <property type="entry name" value="Prenyltrans"/>
</dbReference>
<evidence type="ECO:0000313" key="5">
    <source>
        <dbReference type="Proteomes" id="UP000503447"/>
    </source>
</evidence>
<dbReference type="AlphaFoldDB" id="A0A6M5YH91"/>
<reference evidence="5" key="1">
    <citation type="submission" date="2020-05" db="EMBL/GenBank/DDBJ databases">
        <title>Frigoriglobus tundricola gen. nov., sp. nov., a psychrotolerant cellulolytic planctomycete of the family Gemmataceae with two divergent copies of 16S rRNA gene.</title>
        <authorList>
            <person name="Kulichevskaya I.S."/>
            <person name="Ivanova A.A."/>
            <person name="Naumoff D.G."/>
            <person name="Beletsky A.V."/>
            <person name="Rijpstra W.I.C."/>
            <person name="Sinninghe Damste J.S."/>
            <person name="Mardanov A.V."/>
            <person name="Ravin N.V."/>
            <person name="Dedysh S.N."/>
        </authorList>
    </citation>
    <scope>NUCLEOTIDE SEQUENCE [LARGE SCALE GENOMIC DNA]</scope>
    <source>
        <strain evidence="5">PL17</strain>
    </source>
</reference>
<gene>
    <name evidence="4" type="ORF">FTUN_0421</name>
</gene>
<dbReference type="GO" id="GO:0016740">
    <property type="term" value="F:transferase activity"/>
    <property type="evidence" value="ECO:0007669"/>
    <property type="project" value="UniProtKB-KW"/>
</dbReference>
<proteinExistence type="predicted"/>
<dbReference type="Pfam" id="PF00432">
    <property type="entry name" value="Prenyltrans"/>
    <property type="match status" value="2"/>
</dbReference>
<evidence type="ECO:0000259" key="3">
    <source>
        <dbReference type="Pfam" id="PF00432"/>
    </source>
</evidence>
<keyword evidence="5" id="KW-1185">Reference proteome</keyword>
<accession>A0A6M5YH91</accession>
<dbReference type="InterPro" id="IPR008930">
    <property type="entry name" value="Terpenoid_cyclase/PrenylTrfase"/>
</dbReference>
<keyword evidence="1" id="KW-0677">Repeat</keyword>
<name>A0A6M5YH91_9BACT</name>
<organism evidence="4 5">
    <name type="scientific">Frigoriglobus tundricola</name>
    <dbReference type="NCBI Taxonomy" id="2774151"/>
    <lineage>
        <taxon>Bacteria</taxon>
        <taxon>Pseudomonadati</taxon>
        <taxon>Planctomycetota</taxon>
        <taxon>Planctomycetia</taxon>
        <taxon>Gemmatales</taxon>
        <taxon>Gemmataceae</taxon>
        <taxon>Frigoriglobus</taxon>
    </lineage>
</organism>
<dbReference type="Proteomes" id="UP000503447">
    <property type="component" value="Chromosome"/>
</dbReference>
<evidence type="ECO:0000256" key="2">
    <source>
        <dbReference type="SAM" id="MobiDB-lite"/>
    </source>
</evidence>